<evidence type="ECO:0000313" key="3">
    <source>
        <dbReference type="Proteomes" id="UP000294901"/>
    </source>
</evidence>
<dbReference type="Pfam" id="PF02627">
    <property type="entry name" value="CMD"/>
    <property type="match status" value="1"/>
</dbReference>
<dbReference type="SUPFAM" id="SSF69118">
    <property type="entry name" value="AhpD-like"/>
    <property type="match status" value="1"/>
</dbReference>
<keyword evidence="2" id="KW-0560">Oxidoreductase</keyword>
<dbReference type="InterPro" id="IPR029032">
    <property type="entry name" value="AhpD-like"/>
</dbReference>
<dbReference type="NCBIfam" id="TIGR00778">
    <property type="entry name" value="ahpD_dom"/>
    <property type="match status" value="1"/>
</dbReference>
<evidence type="ECO:0000259" key="1">
    <source>
        <dbReference type="Pfam" id="PF02627"/>
    </source>
</evidence>
<keyword evidence="3" id="KW-1185">Reference proteome</keyword>
<feature type="domain" description="Carboxymuconolactone decarboxylase-like" evidence="1">
    <location>
        <begin position="63"/>
        <end position="138"/>
    </location>
</feature>
<dbReference type="AlphaFoldDB" id="A0A4V3C8L3"/>
<proteinExistence type="predicted"/>
<dbReference type="EMBL" id="SNWR01000001">
    <property type="protein sequence ID" value="TDO42068.1"/>
    <property type="molecule type" value="Genomic_DNA"/>
</dbReference>
<dbReference type="Gene3D" id="1.20.1290.10">
    <property type="entry name" value="AhpD-like"/>
    <property type="match status" value="1"/>
</dbReference>
<accession>A0A4V3C8L3</accession>
<dbReference type="OrthoDB" id="3296212at2"/>
<dbReference type="InterPro" id="IPR004675">
    <property type="entry name" value="AhpD_core"/>
</dbReference>
<gene>
    <name evidence="2" type="ORF">C8E87_5831</name>
</gene>
<name>A0A4V3C8L3_9ACTN</name>
<dbReference type="RefSeq" id="WP_133876005.1">
    <property type="nucleotide sequence ID" value="NZ_BOMD01000112.1"/>
</dbReference>
<comment type="caution">
    <text evidence="2">The sequence shown here is derived from an EMBL/GenBank/DDBJ whole genome shotgun (WGS) entry which is preliminary data.</text>
</comment>
<reference evidence="2 3" key="1">
    <citation type="submission" date="2019-03" db="EMBL/GenBank/DDBJ databases">
        <title>Sequencing the genomes of 1000 actinobacteria strains.</title>
        <authorList>
            <person name="Klenk H.-P."/>
        </authorList>
    </citation>
    <scope>NUCLEOTIDE SEQUENCE [LARGE SCALE GENOMIC DNA]</scope>
    <source>
        <strain evidence="2 3">DSM 43805</strain>
    </source>
</reference>
<protein>
    <submittedName>
        <fullName evidence="2">AhpD family alkylhydroperoxidase</fullName>
    </submittedName>
</protein>
<organism evidence="2 3">
    <name type="scientific">Paractinoplanes brasiliensis</name>
    <dbReference type="NCBI Taxonomy" id="52695"/>
    <lineage>
        <taxon>Bacteria</taxon>
        <taxon>Bacillati</taxon>
        <taxon>Actinomycetota</taxon>
        <taxon>Actinomycetes</taxon>
        <taxon>Micromonosporales</taxon>
        <taxon>Micromonosporaceae</taxon>
        <taxon>Paractinoplanes</taxon>
    </lineage>
</organism>
<keyword evidence="2" id="KW-0575">Peroxidase</keyword>
<dbReference type="Proteomes" id="UP000294901">
    <property type="component" value="Unassembled WGS sequence"/>
</dbReference>
<sequence>MGKLLINATRRISPAHINYLRPVPVSAAPPAVARVYSQIERDFGMLAPPVALQASSPVVLAACWVMLRETLLTPGPASRERKEAVAAAVSLANRCPYCVDVHGATLVGLDGTADARAVAAGRIAEVADPALAALAGWAYHLDGPRPRPMPFAAAEAPHLLGVATTFHYINRMVNVFLRESPLPVTGGSLGSVFRRTAERIMGSLGRRRADAGLSLGLLEPAELPADLAWAGPDPMVAEAFARAAQAFEASATHAVPGPVREMVLRHLAEERGGPPGPDIRDWLAEPTEPLAPAHRPAGRLALLTVHASYRVTPDLVAAFRAGDPEDRSLVELVGWSAFAAARHTAARAAAGGPGAVTGDSLR</sequence>
<dbReference type="InterPro" id="IPR003779">
    <property type="entry name" value="CMD-like"/>
</dbReference>
<dbReference type="GO" id="GO:0051920">
    <property type="term" value="F:peroxiredoxin activity"/>
    <property type="evidence" value="ECO:0007669"/>
    <property type="project" value="InterPro"/>
</dbReference>
<evidence type="ECO:0000313" key="2">
    <source>
        <dbReference type="EMBL" id="TDO42068.1"/>
    </source>
</evidence>